<dbReference type="Proteomes" id="UP001334084">
    <property type="component" value="Chromosome 6"/>
</dbReference>
<dbReference type="AlphaFoldDB" id="A0AAX4JCZ4"/>
<accession>A0AAX4JCZ4</accession>
<dbReference type="EMBL" id="CP142731">
    <property type="protein sequence ID" value="WUR03836.1"/>
    <property type="molecule type" value="Genomic_DNA"/>
</dbReference>
<gene>
    <name evidence="1" type="ORF">VNE69_06155</name>
</gene>
<dbReference type="KEGG" id="vnx:VNE69_06155"/>
<protein>
    <submittedName>
        <fullName evidence="1">Uncharacterized protein</fullName>
    </submittedName>
</protein>
<keyword evidence="2" id="KW-1185">Reference proteome</keyword>
<evidence type="ECO:0000313" key="2">
    <source>
        <dbReference type="Proteomes" id="UP001334084"/>
    </source>
</evidence>
<sequence>MDTFPFYKNALYDSDDDIQNEQNLDFLLETYNNTMHKPVPHVQKKPKYSTLAKDEVELLEREFILRGLKFNKSNVKKLAKELKLPHKKSIEYFMNKMKNAGEKLRSDVYIKKIIEIKKDIKKTWEKYLDGCDKYGM</sequence>
<organism evidence="1 2">
    <name type="scientific">Vairimorpha necatrix</name>
    <dbReference type="NCBI Taxonomy" id="6039"/>
    <lineage>
        <taxon>Eukaryota</taxon>
        <taxon>Fungi</taxon>
        <taxon>Fungi incertae sedis</taxon>
        <taxon>Microsporidia</taxon>
        <taxon>Nosematidae</taxon>
        <taxon>Vairimorpha</taxon>
    </lineage>
</organism>
<dbReference type="GeneID" id="90541652"/>
<reference evidence="1" key="1">
    <citation type="journal article" date="2024" name="BMC Genomics">
        <title>Functional annotation of a divergent genome using sequence and structure-based similarity.</title>
        <authorList>
            <person name="Svedberg D."/>
            <person name="Winiger R.R."/>
            <person name="Berg A."/>
            <person name="Sharma H."/>
            <person name="Tellgren-Roth C."/>
            <person name="Debrunner-Vossbrinck B.A."/>
            <person name="Vossbrinck C.R."/>
            <person name="Barandun J."/>
        </authorList>
    </citation>
    <scope>NUCLEOTIDE SEQUENCE</scope>
    <source>
        <strain evidence="1">Illinois isolate</strain>
    </source>
</reference>
<proteinExistence type="predicted"/>
<name>A0AAX4JCZ4_9MICR</name>
<evidence type="ECO:0000313" key="1">
    <source>
        <dbReference type="EMBL" id="WUR03836.1"/>
    </source>
</evidence>
<dbReference type="RefSeq" id="XP_065329981.1">
    <property type="nucleotide sequence ID" value="XM_065473909.1"/>
</dbReference>